<accession>A0AA41Q5Z5</accession>
<dbReference type="RefSeq" id="WP_235056511.1">
    <property type="nucleotide sequence ID" value="NZ_JAKFHA010000027.1"/>
</dbReference>
<dbReference type="InterPro" id="IPR057326">
    <property type="entry name" value="KR_dom"/>
</dbReference>
<dbReference type="PRINTS" id="PR00081">
    <property type="entry name" value="GDHRDH"/>
</dbReference>
<dbReference type="InterPro" id="IPR036291">
    <property type="entry name" value="NAD(P)-bd_dom_sf"/>
</dbReference>
<dbReference type="Proteomes" id="UP001165378">
    <property type="component" value="Unassembled WGS sequence"/>
</dbReference>
<comment type="similarity">
    <text evidence="1">Belongs to the short-chain dehydrogenases/reductases (SDR) family.</text>
</comment>
<keyword evidence="2" id="KW-0560">Oxidoreductase</keyword>
<dbReference type="AlphaFoldDB" id="A0AA41Q5Z5"/>
<protein>
    <submittedName>
        <fullName evidence="4">SDR family oxidoreductase</fullName>
    </submittedName>
</protein>
<proteinExistence type="inferred from homology"/>
<dbReference type="SUPFAM" id="SSF51735">
    <property type="entry name" value="NAD(P)-binding Rossmann-fold domains"/>
    <property type="match status" value="1"/>
</dbReference>
<evidence type="ECO:0000313" key="4">
    <source>
        <dbReference type="EMBL" id="MCF2531862.1"/>
    </source>
</evidence>
<dbReference type="CDD" id="cd05233">
    <property type="entry name" value="SDR_c"/>
    <property type="match status" value="1"/>
</dbReference>
<evidence type="ECO:0000256" key="2">
    <source>
        <dbReference type="ARBA" id="ARBA00023002"/>
    </source>
</evidence>
<dbReference type="Gene3D" id="3.40.50.720">
    <property type="entry name" value="NAD(P)-binding Rossmann-like Domain"/>
    <property type="match status" value="1"/>
</dbReference>
<dbReference type="Pfam" id="PF13561">
    <property type="entry name" value="adh_short_C2"/>
    <property type="match status" value="1"/>
</dbReference>
<name>A0AA41Q5Z5_9ACTN</name>
<gene>
    <name evidence="4" type="ORF">LZ495_32245</name>
</gene>
<reference evidence="4" key="1">
    <citation type="submission" date="2022-01" db="EMBL/GenBank/DDBJ databases">
        <title>Genome-Based Taxonomic Classification of the Phylum Actinobacteria.</title>
        <authorList>
            <person name="Gao Y."/>
        </authorList>
    </citation>
    <scope>NUCLEOTIDE SEQUENCE</scope>
    <source>
        <strain evidence="4">KLBMP 8922</strain>
    </source>
</reference>
<dbReference type="NCBIfam" id="NF005559">
    <property type="entry name" value="PRK07231.1"/>
    <property type="match status" value="1"/>
</dbReference>
<dbReference type="PRINTS" id="PR00080">
    <property type="entry name" value="SDRFAMILY"/>
</dbReference>
<evidence type="ECO:0000256" key="1">
    <source>
        <dbReference type="ARBA" id="ARBA00006484"/>
    </source>
</evidence>
<dbReference type="GO" id="GO:0016616">
    <property type="term" value="F:oxidoreductase activity, acting on the CH-OH group of donors, NAD or NADP as acceptor"/>
    <property type="evidence" value="ECO:0007669"/>
    <property type="project" value="TreeGrafter"/>
</dbReference>
<organism evidence="4 5">
    <name type="scientific">Yinghuangia soli</name>
    <dbReference type="NCBI Taxonomy" id="2908204"/>
    <lineage>
        <taxon>Bacteria</taxon>
        <taxon>Bacillati</taxon>
        <taxon>Actinomycetota</taxon>
        <taxon>Actinomycetes</taxon>
        <taxon>Kitasatosporales</taxon>
        <taxon>Streptomycetaceae</taxon>
        <taxon>Yinghuangia</taxon>
    </lineage>
</organism>
<dbReference type="EMBL" id="JAKFHA010000027">
    <property type="protein sequence ID" value="MCF2531862.1"/>
    <property type="molecule type" value="Genomic_DNA"/>
</dbReference>
<comment type="caution">
    <text evidence="4">The sequence shown here is derived from an EMBL/GenBank/DDBJ whole genome shotgun (WGS) entry which is preliminary data.</text>
</comment>
<dbReference type="FunFam" id="3.40.50.720:FF:000084">
    <property type="entry name" value="Short-chain dehydrogenase reductase"/>
    <property type="match status" value="1"/>
</dbReference>
<dbReference type="InterPro" id="IPR002347">
    <property type="entry name" value="SDR_fam"/>
</dbReference>
<feature type="domain" description="Ketoreductase" evidence="3">
    <location>
        <begin position="9"/>
        <end position="195"/>
    </location>
</feature>
<dbReference type="PANTHER" id="PTHR42760:SF40">
    <property type="entry name" value="3-OXOACYL-[ACYL-CARRIER-PROTEIN] REDUCTASE, CHLOROPLASTIC"/>
    <property type="match status" value="1"/>
</dbReference>
<dbReference type="SMART" id="SM00822">
    <property type="entry name" value="PKS_KR"/>
    <property type="match status" value="1"/>
</dbReference>
<dbReference type="PANTHER" id="PTHR42760">
    <property type="entry name" value="SHORT-CHAIN DEHYDROGENASES/REDUCTASES FAMILY MEMBER"/>
    <property type="match status" value="1"/>
</dbReference>
<evidence type="ECO:0000259" key="3">
    <source>
        <dbReference type="SMART" id="SM00822"/>
    </source>
</evidence>
<keyword evidence="5" id="KW-1185">Reference proteome</keyword>
<dbReference type="InterPro" id="IPR020904">
    <property type="entry name" value="Sc_DH/Rdtase_CS"/>
</dbReference>
<dbReference type="PROSITE" id="PS00061">
    <property type="entry name" value="ADH_SHORT"/>
    <property type="match status" value="1"/>
</dbReference>
<evidence type="ECO:0000313" key="5">
    <source>
        <dbReference type="Proteomes" id="UP001165378"/>
    </source>
</evidence>
<sequence length="253" mass="25386">MGIFDLDGKSAFVTGASRGIGRAVALAYAAAGADVALAARSADALAEVADEVKAAGRRALVLPCDVTDPAAVEAAARAAVEGLGRVDILVNNAGGVPAAGPAAGLDAAGWEATWRLNLDSAVNVCRALAPELLARGDASVINMTSVAGIVGVPFLSAYGAAKGGIAAYTRGLAAEWAAAGVRVNAICPGPVCTDLNRPFWEHPAVREQTAAVVPMRRWGQPEEVAGVAVFLASRAASYITGQVLAVDGGQTSV</sequence>
<dbReference type="GO" id="GO:0030497">
    <property type="term" value="P:fatty acid elongation"/>
    <property type="evidence" value="ECO:0007669"/>
    <property type="project" value="TreeGrafter"/>
</dbReference>